<dbReference type="VEuPathDB" id="VectorBase:GBRI008632"/>
<protein>
    <submittedName>
        <fullName evidence="1">Uncharacterized protein</fullName>
    </submittedName>
</protein>
<name>A0A1A9W780_9MUSC</name>
<reference evidence="1" key="2">
    <citation type="submission" date="2020-05" db="UniProtKB">
        <authorList>
            <consortium name="EnsemblMetazoa"/>
        </authorList>
    </citation>
    <scope>IDENTIFICATION</scope>
    <source>
        <strain evidence="1">IAEA</strain>
    </source>
</reference>
<sequence length="108" mass="12793">MPLQPIRFFYDLLNQSSRALYIFLESSKIPFEAVSISVLKEYITIYDKIRDTLKRLYMSVLQFLRYIDDTFVDLKKHCILLKIADVFNKENCITTVTLTDNIEIFVNN</sequence>
<evidence type="ECO:0000313" key="1">
    <source>
        <dbReference type="EnsemblMetazoa" id="GBRI008632-PA"/>
    </source>
</evidence>
<dbReference type="STRING" id="37001.A0A1A9W780"/>
<dbReference type="Proteomes" id="UP000091820">
    <property type="component" value="Unassembled WGS sequence"/>
</dbReference>
<keyword evidence="2" id="KW-1185">Reference proteome</keyword>
<proteinExistence type="predicted"/>
<dbReference type="AlphaFoldDB" id="A0A1A9W780"/>
<evidence type="ECO:0000313" key="2">
    <source>
        <dbReference type="Proteomes" id="UP000091820"/>
    </source>
</evidence>
<accession>A0A1A9W780</accession>
<organism evidence="1 2">
    <name type="scientific">Glossina brevipalpis</name>
    <dbReference type="NCBI Taxonomy" id="37001"/>
    <lineage>
        <taxon>Eukaryota</taxon>
        <taxon>Metazoa</taxon>
        <taxon>Ecdysozoa</taxon>
        <taxon>Arthropoda</taxon>
        <taxon>Hexapoda</taxon>
        <taxon>Insecta</taxon>
        <taxon>Pterygota</taxon>
        <taxon>Neoptera</taxon>
        <taxon>Endopterygota</taxon>
        <taxon>Diptera</taxon>
        <taxon>Brachycera</taxon>
        <taxon>Muscomorpha</taxon>
        <taxon>Hippoboscoidea</taxon>
        <taxon>Glossinidae</taxon>
        <taxon>Glossina</taxon>
    </lineage>
</organism>
<dbReference type="EnsemblMetazoa" id="GBRI008632-RA">
    <property type="protein sequence ID" value="GBRI008632-PA"/>
    <property type="gene ID" value="GBRI008632"/>
</dbReference>
<reference evidence="2" key="1">
    <citation type="submission" date="2014-03" db="EMBL/GenBank/DDBJ databases">
        <authorList>
            <person name="Aksoy S."/>
            <person name="Warren W."/>
            <person name="Wilson R.K."/>
        </authorList>
    </citation>
    <scope>NUCLEOTIDE SEQUENCE [LARGE SCALE GENOMIC DNA]</scope>
    <source>
        <strain evidence="2">IAEA</strain>
    </source>
</reference>